<dbReference type="AlphaFoldDB" id="A0A1M6CVL7"/>
<dbReference type="OrthoDB" id="258610at2"/>
<feature type="domain" description="NodB homology" evidence="1">
    <location>
        <begin position="40"/>
        <end position="227"/>
    </location>
</feature>
<dbReference type="PANTHER" id="PTHR10587:SF125">
    <property type="entry name" value="POLYSACCHARIDE DEACETYLASE YHEN-RELATED"/>
    <property type="match status" value="1"/>
</dbReference>
<dbReference type="PROSITE" id="PS51677">
    <property type="entry name" value="NODB"/>
    <property type="match status" value="1"/>
</dbReference>
<keyword evidence="3" id="KW-1185">Reference proteome</keyword>
<dbReference type="InterPro" id="IPR011330">
    <property type="entry name" value="Glyco_hydro/deAcase_b/a-brl"/>
</dbReference>
<evidence type="ECO:0000313" key="3">
    <source>
        <dbReference type="Proteomes" id="UP000184310"/>
    </source>
</evidence>
<dbReference type="RefSeq" id="WP_072985079.1">
    <property type="nucleotide sequence ID" value="NZ_FQZB01000004.1"/>
</dbReference>
<dbReference type="SUPFAM" id="SSF88713">
    <property type="entry name" value="Glycoside hydrolase/deacetylase"/>
    <property type="match status" value="1"/>
</dbReference>
<dbReference type="STRING" id="1121302.SAMN02745163_00565"/>
<dbReference type="PANTHER" id="PTHR10587">
    <property type="entry name" value="GLYCOSYL TRANSFERASE-RELATED"/>
    <property type="match status" value="1"/>
</dbReference>
<dbReference type="EMBL" id="FQZB01000004">
    <property type="protein sequence ID" value="SHI65062.1"/>
    <property type="molecule type" value="Genomic_DNA"/>
</dbReference>
<dbReference type="GO" id="GO:0005975">
    <property type="term" value="P:carbohydrate metabolic process"/>
    <property type="evidence" value="ECO:0007669"/>
    <property type="project" value="InterPro"/>
</dbReference>
<gene>
    <name evidence="2" type="ORF">SAMN02745163_00565</name>
</gene>
<dbReference type="GO" id="GO:0016810">
    <property type="term" value="F:hydrolase activity, acting on carbon-nitrogen (but not peptide) bonds"/>
    <property type="evidence" value="ECO:0007669"/>
    <property type="project" value="InterPro"/>
</dbReference>
<organism evidence="2 3">
    <name type="scientific">Clostridium cavendishii DSM 21758</name>
    <dbReference type="NCBI Taxonomy" id="1121302"/>
    <lineage>
        <taxon>Bacteria</taxon>
        <taxon>Bacillati</taxon>
        <taxon>Bacillota</taxon>
        <taxon>Clostridia</taxon>
        <taxon>Eubacteriales</taxon>
        <taxon>Clostridiaceae</taxon>
        <taxon>Clostridium</taxon>
    </lineage>
</organism>
<accession>A0A1M6CVL7</accession>
<dbReference type="InterPro" id="IPR002509">
    <property type="entry name" value="NODB_dom"/>
</dbReference>
<evidence type="ECO:0000313" key="2">
    <source>
        <dbReference type="EMBL" id="SHI65062.1"/>
    </source>
</evidence>
<dbReference type="Pfam" id="PF01522">
    <property type="entry name" value="Polysacc_deac_1"/>
    <property type="match status" value="1"/>
</dbReference>
<dbReference type="InterPro" id="IPR050248">
    <property type="entry name" value="Polysacc_deacetylase_ArnD"/>
</dbReference>
<protein>
    <submittedName>
        <fullName evidence="2">Peptidoglycan/xylan/chitin deacetylase, PgdA/CDA1 family</fullName>
    </submittedName>
</protein>
<dbReference type="Gene3D" id="3.20.20.370">
    <property type="entry name" value="Glycoside hydrolase/deacetylase"/>
    <property type="match status" value="1"/>
</dbReference>
<reference evidence="2 3" key="1">
    <citation type="submission" date="2016-11" db="EMBL/GenBank/DDBJ databases">
        <authorList>
            <person name="Jaros S."/>
            <person name="Januszkiewicz K."/>
            <person name="Wedrychowicz H."/>
        </authorList>
    </citation>
    <scope>NUCLEOTIDE SEQUENCE [LARGE SCALE GENOMIC DNA]</scope>
    <source>
        <strain evidence="2 3">DSM 21758</strain>
    </source>
</reference>
<dbReference type="CDD" id="cd10944">
    <property type="entry name" value="CE4_SmPgdA_like"/>
    <property type="match status" value="1"/>
</dbReference>
<dbReference type="Proteomes" id="UP000184310">
    <property type="component" value="Unassembled WGS sequence"/>
</dbReference>
<sequence>MKIKKFLVYFLVLAISIIYIPNTKTFATEDSTEDSKCVEKIVYITFDDGPGGKVTSQILDTLKEYDAKATFFVIGNMVKGQEELLKRMFKEGHSIGLHTFTHEQNKIYRNSESFIDEMLQAQNAIESATGCKPNILRFPFGCNNNTYKLTSTMVDKLHEKNLKIYDWNVDSTDGMNPRLDPGRIAQRAKSKKDMAIVLMHCGYVNKNTAKALPDILKYYKDNGYKFKVIDESTPELYRVRKKK</sequence>
<name>A0A1M6CVL7_9CLOT</name>
<evidence type="ECO:0000259" key="1">
    <source>
        <dbReference type="PROSITE" id="PS51677"/>
    </source>
</evidence>
<proteinExistence type="predicted"/>